<evidence type="ECO:0000313" key="2">
    <source>
        <dbReference type="Proteomes" id="UP001163223"/>
    </source>
</evidence>
<gene>
    <name evidence="1" type="ORF">OXU80_01305</name>
</gene>
<organism evidence="1 2">
    <name type="scientific">Antarcticirhabdus aurantiaca</name>
    <dbReference type="NCBI Taxonomy" id="2606717"/>
    <lineage>
        <taxon>Bacteria</taxon>
        <taxon>Pseudomonadati</taxon>
        <taxon>Pseudomonadota</taxon>
        <taxon>Alphaproteobacteria</taxon>
        <taxon>Hyphomicrobiales</taxon>
        <taxon>Aurantimonadaceae</taxon>
        <taxon>Antarcticirhabdus</taxon>
    </lineage>
</organism>
<proteinExistence type="predicted"/>
<dbReference type="EMBL" id="CP113520">
    <property type="protein sequence ID" value="WAJ28920.1"/>
    <property type="molecule type" value="Genomic_DNA"/>
</dbReference>
<protein>
    <submittedName>
        <fullName evidence="1">Uncharacterized protein</fullName>
    </submittedName>
</protein>
<name>A0ACD4NPX3_9HYPH</name>
<accession>A0ACD4NPX3</accession>
<reference evidence="1" key="1">
    <citation type="submission" date="2022-11" db="EMBL/GenBank/DDBJ databases">
        <title>beta-Carotene-producing bacterium, Jeongeuplla avenae sp. nov., alleviates the salt stress of Arabidopsis seedlings.</title>
        <authorList>
            <person name="Jiang L."/>
            <person name="Lee J."/>
        </authorList>
    </citation>
    <scope>NUCLEOTIDE SEQUENCE</scope>
    <source>
        <strain evidence="1">DY_R2A_6</strain>
    </source>
</reference>
<sequence length="220" mass="24511">MENVTRRLFLRRAAVAAPLALVPAGAAIAAGIKESGATLTAAPIRADGEIFRLAREYRRARKAYEHLEKEAVEARRRFEAAKPRQPFGEPYTAEECAERDAMSVADLLEGRWGPLLTAHRERSEAWKVQATKAWNAEVEAFRRSSGYEEAQAASGHAYRVMSGIAEKLYATRAHTVNGMLVKARIQAKDDYDAWLFEREIIKDLRALKTSGAVLARRAEA</sequence>
<evidence type="ECO:0000313" key="1">
    <source>
        <dbReference type="EMBL" id="WAJ28920.1"/>
    </source>
</evidence>
<dbReference type="Proteomes" id="UP001163223">
    <property type="component" value="Chromosome"/>
</dbReference>
<keyword evidence="2" id="KW-1185">Reference proteome</keyword>